<dbReference type="PANTHER" id="PTHR38644:SF1">
    <property type="entry name" value="EXPRESSED PROTEIN"/>
    <property type="match status" value="1"/>
</dbReference>
<protein>
    <submittedName>
        <fullName evidence="3">Uncharacterized protein</fullName>
    </submittedName>
</protein>
<feature type="compositionally biased region" description="Polar residues" evidence="2">
    <location>
        <begin position="1"/>
        <end position="11"/>
    </location>
</feature>
<dbReference type="EMBL" id="ML213590">
    <property type="protein sequence ID" value="TFK44342.1"/>
    <property type="molecule type" value="Genomic_DNA"/>
</dbReference>
<evidence type="ECO:0000256" key="2">
    <source>
        <dbReference type="SAM" id="MobiDB-lite"/>
    </source>
</evidence>
<evidence type="ECO:0000313" key="3">
    <source>
        <dbReference type="EMBL" id="TFK44342.1"/>
    </source>
</evidence>
<dbReference type="STRING" id="68775.A0A5C3MG53"/>
<proteinExistence type="predicted"/>
<organism evidence="3 4">
    <name type="scientific">Crucibulum laeve</name>
    <dbReference type="NCBI Taxonomy" id="68775"/>
    <lineage>
        <taxon>Eukaryota</taxon>
        <taxon>Fungi</taxon>
        <taxon>Dikarya</taxon>
        <taxon>Basidiomycota</taxon>
        <taxon>Agaricomycotina</taxon>
        <taxon>Agaricomycetes</taxon>
        <taxon>Agaricomycetidae</taxon>
        <taxon>Agaricales</taxon>
        <taxon>Agaricineae</taxon>
        <taxon>Nidulariaceae</taxon>
        <taxon>Crucibulum</taxon>
    </lineage>
</organism>
<accession>A0A5C3MG53</accession>
<sequence length="682" mass="74205">MSSCTGNTLTRNAVARASRRAPLIPPSQMSFSPRHSHWKISKNSRTLSTENGRKTTTNYAEFPSNRQEALTLLHKTTTLLPRALPSSGSSRDVESLEFWNTILSQAYEDLTQTSEREARIVVYGVDEWAGAKDLVTALLEEPLSSDQARSDLLKNRWKDSRSKLTISPSSTETTDTATIHLPSSYLTQFAVPIQLTELPPHSSTLASSPLEGSSVATLFDADIPILVVNPLTTPLSSLRTTTLPNNTIIVLTSAPSQLVPKGLSSILSHSSTSSSLKDVKILCVDPARAVAAVHSFQTDSSSSTGIRRYQDDFVGSGLPTVTAALRDILALPSSSKGSPSAIFRTRAAVSQIEDALLACETSVQRVREDLDSVCGDVSHLNGRMEEVCVKAEREILGIPNTSSAASDGDEVAGALRVAEKEMKAVMDRLTWWRMAWRVDEISDIVTAGVARSWCPELERKLILHTGRLSALQREFTKSAFSVLSSHDKPPFNSALLRNTLLQLKSSQPYQLSSQALTHPLYTRQNQLIYPTTRLHVAGQRTVLGMSGGVAAGAGVSWAGWLGWLVGSGEGLLGFVGLEPGTAIGVGLLSAVASVRWAVGKWEKSKKKWWKDWHRVGEGLDRDLRTTIVDVIKEKVVVVADSAASGLTAIVETRKQEIEVVHEELEKLQHELGIIKQRTNAKP</sequence>
<dbReference type="AlphaFoldDB" id="A0A5C3MG53"/>
<dbReference type="Proteomes" id="UP000308652">
    <property type="component" value="Unassembled WGS sequence"/>
</dbReference>
<dbReference type="PANTHER" id="PTHR38644">
    <property type="entry name" value="EXPRESSED PROTEIN"/>
    <property type="match status" value="1"/>
</dbReference>
<name>A0A5C3MG53_9AGAR</name>
<keyword evidence="1" id="KW-0175">Coiled coil</keyword>
<feature type="coiled-coil region" evidence="1">
    <location>
        <begin position="650"/>
        <end position="677"/>
    </location>
</feature>
<evidence type="ECO:0000256" key="1">
    <source>
        <dbReference type="SAM" id="Coils"/>
    </source>
</evidence>
<feature type="region of interest" description="Disordered" evidence="2">
    <location>
        <begin position="1"/>
        <end position="36"/>
    </location>
</feature>
<evidence type="ECO:0000313" key="4">
    <source>
        <dbReference type="Proteomes" id="UP000308652"/>
    </source>
</evidence>
<keyword evidence="4" id="KW-1185">Reference proteome</keyword>
<gene>
    <name evidence="3" type="ORF">BDQ12DRAFT_672816</name>
</gene>
<reference evidence="3 4" key="1">
    <citation type="journal article" date="2019" name="Nat. Ecol. Evol.">
        <title>Megaphylogeny resolves global patterns of mushroom evolution.</title>
        <authorList>
            <person name="Varga T."/>
            <person name="Krizsan K."/>
            <person name="Foldi C."/>
            <person name="Dima B."/>
            <person name="Sanchez-Garcia M."/>
            <person name="Sanchez-Ramirez S."/>
            <person name="Szollosi G.J."/>
            <person name="Szarkandi J.G."/>
            <person name="Papp V."/>
            <person name="Albert L."/>
            <person name="Andreopoulos W."/>
            <person name="Angelini C."/>
            <person name="Antonin V."/>
            <person name="Barry K.W."/>
            <person name="Bougher N.L."/>
            <person name="Buchanan P."/>
            <person name="Buyck B."/>
            <person name="Bense V."/>
            <person name="Catcheside P."/>
            <person name="Chovatia M."/>
            <person name="Cooper J."/>
            <person name="Damon W."/>
            <person name="Desjardin D."/>
            <person name="Finy P."/>
            <person name="Geml J."/>
            <person name="Haridas S."/>
            <person name="Hughes K."/>
            <person name="Justo A."/>
            <person name="Karasinski D."/>
            <person name="Kautmanova I."/>
            <person name="Kiss B."/>
            <person name="Kocsube S."/>
            <person name="Kotiranta H."/>
            <person name="LaButti K.M."/>
            <person name="Lechner B.E."/>
            <person name="Liimatainen K."/>
            <person name="Lipzen A."/>
            <person name="Lukacs Z."/>
            <person name="Mihaltcheva S."/>
            <person name="Morgado L.N."/>
            <person name="Niskanen T."/>
            <person name="Noordeloos M.E."/>
            <person name="Ohm R.A."/>
            <person name="Ortiz-Santana B."/>
            <person name="Ovrebo C."/>
            <person name="Racz N."/>
            <person name="Riley R."/>
            <person name="Savchenko A."/>
            <person name="Shiryaev A."/>
            <person name="Soop K."/>
            <person name="Spirin V."/>
            <person name="Szebenyi C."/>
            <person name="Tomsovsky M."/>
            <person name="Tulloss R.E."/>
            <person name="Uehling J."/>
            <person name="Grigoriev I.V."/>
            <person name="Vagvolgyi C."/>
            <person name="Papp T."/>
            <person name="Martin F.M."/>
            <person name="Miettinen O."/>
            <person name="Hibbett D.S."/>
            <person name="Nagy L.G."/>
        </authorList>
    </citation>
    <scope>NUCLEOTIDE SEQUENCE [LARGE SCALE GENOMIC DNA]</scope>
    <source>
        <strain evidence="3 4">CBS 166.37</strain>
    </source>
</reference>
<dbReference type="OrthoDB" id="5319015at2759"/>